<gene>
    <name evidence="4" type="ORF">FALBO_6888</name>
</gene>
<keyword evidence="5" id="KW-1185">Reference proteome</keyword>
<evidence type="ECO:0000313" key="4">
    <source>
        <dbReference type="EMBL" id="KAF4466262.1"/>
    </source>
</evidence>
<dbReference type="SUPFAM" id="SSF51735">
    <property type="entry name" value="NAD(P)-binding Rossmann-fold domains"/>
    <property type="match status" value="1"/>
</dbReference>
<comment type="caution">
    <text evidence="4">The sequence shown here is derived from an EMBL/GenBank/DDBJ whole genome shotgun (WGS) entry which is preliminary data.</text>
</comment>
<sequence>MSDSNNQPVIIIFGAGANIGSGVADAFSNKGYKVAIVSRGSPAPALEGRGYLHVKGDLADEASIETAYNSVVDKLGIPSVVVHNAYSNAMAPSDDDPLQVPIAGLEKDLAVNTISVLKAAQLATSGFAKLPESASKTFIYTGNKSNIQAFPPVPTRQTHCGWNLQGSFYANWRREGSAALIVRHTALFSPAKEGVEVLGLISGIITVIEASIKLYNALEESSGLPPSLRDVASRLPLIQDSLMIATHGIKQDCRQPESYASLEAVLQACSDRATQLHQIFEAIIPPAGAKRTPRYLKALRSIPRVDKANRLMEGIVGDLQILTLNHAVKAATREQIKNLALDIQTRHAVEIESPVTLYNTGQGRHFVHTGRGNQNVASNTATQINGTFSGGTFNFTQRY</sequence>
<dbReference type="GO" id="GO:0016491">
    <property type="term" value="F:oxidoreductase activity"/>
    <property type="evidence" value="ECO:0007669"/>
    <property type="project" value="UniProtKB-KW"/>
</dbReference>
<feature type="domain" description="NACHT-NTPase and P-loop NTPases N-terminal" evidence="3">
    <location>
        <begin position="201"/>
        <end position="322"/>
    </location>
</feature>
<evidence type="ECO:0000256" key="2">
    <source>
        <dbReference type="ARBA" id="ARBA00023002"/>
    </source>
</evidence>
<dbReference type="Pfam" id="PF17107">
    <property type="entry name" value="SesA"/>
    <property type="match status" value="1"/>
</dbReference>
<dbReference type="InterPro" id="IPR036291">
    <property type="entry name" value="NAD(P)-bd_dom_sf"/>
</dbReference>
<keyword evidence="2" id="KW-0560">Oxidoreductase</keyword>
<dbReference type="CDD" id="cd05233">
    <property type="entry name" value="SDR_c"/>
    <property type="match status" value="1"/>
</dbReference>
<reference evidence="4 5" key="1">
    <citation type="submission" date="2020-01" db="EMBL/GenBank/DDBJ databases">
        <title>Identification and distribution of gene clusters putatively required for synthesis of sphingolipid metabolism inhibitors in phylogenetically diverse species of the filamentous fungus Fusarium.</title>
        <authorList>
            <person name="Kim H.-S."/>
            <person name="Busman M."/>
            <person name="Brown D.W."/>
            <person name="Divon H."/>
            <person name="Uhlig S."/>
            <person name="Proctor R.H."/>
        </authorList>
    </citation>
    <scope>NUCLEOTIDE SEQUENCE [LARGE SCALE GENOMIC DNA]</scope>
    <source>
        <strain evidence="4 5">NRRL 20459</strain>
    </source>
</reference>
<accession>A0A8H4PJX6</accession>
<protein>
    <submittedName>
        <fullName evidence="4">Short-chain dehydrogenase</fullName>
    </submittedName>
</protein>
<dbReference type="Pfam" id="PF13561">
    <property type="entry name" value="adh_short_C2"/>
    <property type="match status" value="1"/>
</dbReference>
<name>A0A8H4PJX6_9HYPO</name>
<proteinExistence type="inferred from homology"/>
<evidence type="ECO:0000313" key="5">
    <source>
        <dbReference type="Proteomes" id="UP000554235"/>
    </source>
</evidence>
<dbReference type="AlphaFoldDB" id="A0A8H4PJX6"/>
<dbReference type="InterPro" id="IPR031352">
    <property type="entry name" value="SesA"/>
</dbReference>
<dbReference type="PANTHER" id="PTHR43669">
    <property type="entry name" value="5-KETO-D-GLUCONATE 5-REDUCTASE"/>
    <property type="match status" value="1"/>
</dbReference>
<dbReference type="OrthoDB" id="674604at2759"/>
<organism evidence="4 5">
    <name type="scientific">Fusarium albosuccineum</name>
    <dbReference type="NCBI Taxonomy" id="1237068"/>
    <lineage>
        <taxon>Eukaryota</taxon>
        <taxon>Fungi</taxon>
        <taxon>Dikarya</taxon>
        <taxon>Ascomycota</taxon>
        <taxon>Pezizomycotina</taxon>
        <taxon>Sordariomycetes</taxon>
        <taxon>Hypocreomycetidae</taxon>
        <taxon>Hypocreales</taxon>
        <taxon>Nectriaceae</taxon>
        <taxon>Fusarium</taxon>
        <taxon>Fusarium decemcellulare species complex</taxon>
    </lineage>
</organism>
<comment type="similarity">
    <text evidence="1">Belongs to the short-chain dehydrogenases/reductases (SDR) family.</text>
</comment>
<dbReference type="PANTHER" id="PTHR43669:SF4">
    <property type="entry name" value="SHORT-CHAIN DEHYDROGENASE"/>
    <property type="match status" value="1"/>
</dbReference>
<dbReference type="Gene3D" id="3.40.50.720">
    <property type="entry name" value="NAD(P)-binding Rossmann-like Domain"/>
    <property type="match status" value="1"/>
</dbReference>
<evidence type="ECO:0000259" key="3">
    <source>
        <dbReference type="Pfam" id="PF17107"/>
    </source>
</evidence>
<evidence type="ECO:0000256" key="1">
    <source>
        <dbReference type="ARBA" id="ARBA00006484"/>
    </source>
</evidence>
<dbReference type="InterPro" id="IPR002347">
    <property type="entry name" value="SDR_fam"/>
</dbReference>
<dbReference type="EMBL" id="JAADYS010000906">
    <property type="protein sequence ID" value="KAF4466262.1"/>
    <property type="molecule type" value="Genomic_DNA"/>
</dbReference>
<dbReference type="Proteomes" id="UP000554235">
    <property type="component" value="Unassembled WGS sequence"/>
</dbReference>